<feature type="transmembrane region" description="Helical" evidence="2">
    <location>
        <begin position="64"/>
        <end position="90"/>
    </location>
</feature>
<protein>
    <submittedName>
        <fullName evidence="3">Uncharacterized protein</fullName>
    </submittedName>
</protein>
<proteinExistence type="predicted"/>
<comment type="caution">
    <text evidence="3">The sequence shown here is derived from an EMBL/GenBank/DDBJ whole genome shotgun (WGS) entry which is preliminary data.</text>
</comment>
<feature type="transmembrane region" description="Helical" evidence="2">
    <location>
        <begin position="102"/>
        <end position="124"/>
    </location>
</feature>
<evidence type="ECO:0000256" key="2">
    <source>
        <dbReference type="SAM" id="Phobius"/>
    </source>
</evidence>
<evidence type="ECO:0000256" key="1">
    <source>
        <dbReference type="SAM" id="MobiDB-lite"/>
    </source>
</evidence>
<organism evidence="3 4">
    <name type="scientific">Saccharibacillus alkalitolerans</name>
    <dbReference type="NCBI Taxonomy" id="2705290"/>
    <lineage>
        <taxon>Bacteria</taxon>
        <taxon>Bacillati</taxon>
        <taxon>Bacillota</taxon>
        <taxon>Bacilli</taxon>
        <taxon>Bacillales</taxon>
        <taxon>Paenibacillaceae</taxon>
        <taxon>Saccharibacillus</taxon>
    </lineage>
</organism>
<dbReference type="Proteomes" id="UP000800303">
    <property type="component" value="Unassembled WGS sequence"/>
</dbReference>
<feature type="compositionally biased region" description="Basic and acidic residues" evidence="1">
    <location>
        <begin position="1"/>
        <end position="14"/>
    </location>
</feature>
<sequence length="214" mass="23517">MPSKPDLQKPDPRGDSSSAPEKTRRAASLPPLAWMALVVALLAVFATESFYVQALGLDLQTARLVVIAVRCAALWLSAFALGYVTIRLMLRSTRKNAGVYPSWLLAVLVTAIPLMLLAVLTFGYRTPQATLDLARYYASNAVAEKEIDASSVHEICRRGGTSNCKLRFRSTDGEDFVVKGELIDILRTLPDIRTVRVLPSSRLIIGVRTEDGWL</sequence>
<evidence type="ECO:0000313" key="3">
    <source>
        <dbReference type="EMBL" id="NGZ75678.1"/>
    </source>
</evidence>
<accession>A0ABX0F7X0</accession>
<evidence type="ECO:0000313" key="4">
    <source>
        <dbReference type="Proteomes" id="UP000800303"/>
    </source>
</evidence>
<gene>
    <name evidence="3" type="ORF">GYN08_10110</name>
</gene>
<keyword evidence="2" id="KW-0812">Transmembrane</keyword>
<feature type="region of interest" description="Disordered" evidence="1">
    <location>
        <begin position="1"/>
        <end position="24"/>
    </location>
</feature>
<reference evidence="3 4" key="1">
    <citation type="submission" date="2020-01" db="EMBL/GenBank/DDBJ databases">
        <title>Polyphasic characterisation and genomic insights into a novel alkali tolerant bacterium VR-M41.</title>
        <authorList>
            <person name="Vemuluri V.R."/>
        </authorList>
    </citation>
    <scope>NUCLEOTIDE SEQUENCE [LARGE SCALE GENOMIC DNA]</scope>
    <source>
        <strain evidence="3 4">VR-M41</strain>
    </source>
</reference>
<feature type="transmembrane region" description="Helical" evidence="2">
    <location>
        <begin position="32"/>
        <end position="52"/>
    </location>
</feature>
<keyword evidence="2" id="KW-1133">Transmembrane helix</keyword>
<dbReference type="RefSeq" id="WP_166274097.1">
    <property type="nucleotide sequence ID" value="NZ_JAAFGS010000003.1"/>
</dbReference>
<keyword evidence="4" id="KW-1185">Reference proteome</keyword>
<name>A0ABX0F7X0_9BACL</name>
<dbReference type="EMBL" id="JAAFGS010000003">
    <property type="protein sequence ID" value="NGZ75678.1"/>
    <property type="molecule type" value="Genomic_DNA"/>
</dbReference>
<keyword evidence="2" id="KW-0472">Membrane</keyword>